<evidence type="ECO:0000313" key="1">
    <source>
        <dbReference type="EMBL" id="TPX16851.1"/>
    </source>
</evidence>
<organism evidence="1 2">
    <name type="scientific">Thyridium curvatum</name>
    <dbReference type="NCBI Taxonomy" id="1093900"/>
    <lineage>
        <taxon>Eukaryota</taxon>
        <taxon>Fungi</taxon>
        <taxon>Dikarya</taxon>
        <taxon>Ascomycota</taxon>
        <taxon>Pezizomycotina</taxon>
        <taxon>Sordariomycetes</taxon>
        <taxon>Sordariomycetidae</taxon>
        <taxon>Thyridiales</taxon>
        <taxon>Thyridiaceae</taxon>
        <taxon>Thyridium</taxon>
    </lineage>
</organism>
<dbReference type="EMBL" id="SKBQ01000015">
    <property type="protein sequence ID" value="TPX16851.1"/>
    <property type="molecule type" value="Genomic_DNA"/>
</dbReference>
<name>A0A507BIL9_9PEZI</name>
<dbReference type="OrthoDB" id="5212373at2759"/>
<dbReference type="Proteomes" id="UP000319257">
    <property type="component" value="Unassembled WGS sequence"/>
</dbReference>
<dbReference type="STRING" id="1093900.A0A507BIL9"/>
<dbReference type="GeneID" id="41970860"/>
<dbReference type="AlphaFoldDB" id="A0A507BIL9"/>
<comment type="caution">
    <text evidence="1">The sequence shown here is derived from an EMBL/GenBank/DDBJ whole genome shotgun (WGS) entry which is preliminary data.</text>
</comment>
<dbReference type="RefSeq" id="XP_030998562.1">
    <property type="nucleotide sequence ID" value="XM_031137711.1"/>
</dbReference>
<accession>A0A507BIL9</accession>
<dbReference type="InParanoid" id="A0A507BIL9"/>
<keyword evidence="2" id="KW-1185">Reference proteome</keyword>
<protein>
    <submittedName>
        <fullName evidence="1">Uncharacterized protein</fullName>
    </submittedName>
</protein>
<proteinExistence type="predicted"/>
<reference evidence="1 2" key="1">
    <citation type="submission" date="2019-06" db="EMBL/GenBank/DDBJ databases">
        <title>Draft genome sequence of the filamentous fungus Phialemoniopsis curvata isolated from diesel fuel.</title>
        <authorList>
            <person name="Varaljay V.A."/>
            <person name="Lyon W.J."/>
            <person name="Crouch A.L."/>
            <person name="Drake C.E."/>
            <person name="Hollomon J.M."/>
            <person name="Nadeau L.J."/>
            <person name="Nunn H.S."/>
            <person name="Stevenson B.S."/>
            <person name="Bojanowski C.L."/>
            <person name="Crookes-Goodson W.J."/>
        </authorList>
    </citation>
    <scope>NUCLEOTIDE SEQUENCE [LARGE SCALE GENOMIC DNA]</scope>
    <source>
        <strain evidence="1 2">D216</strain>
    </source>
</reference>
<evidence type="ECO:0000313" key="2">
    <source>
        <dbReference type="Proteomes" id="UP000319257"/>
    </source>
</evidence>
<sequence>MAASIGHGGAWASHFEGRDRRATSLPDIDSKLGRKLSDTPAQLSRGVVLYIPSHPPALHLPLYDVGAEYARAIRGEPVGGSRYKINLASMQKPSGDGTGIGEVRYLVDFEPGLTLGRAAVERRHIGVESVRVNLALPSEPEDPFTVERETTGVKWTIDSSFPLPDTIAAGMVHRAPYFTISAPAAEPLIPISDNVVRRPALQWQIHPREHGNLRYTLVDTRLAPSLSAVDDANDAVYAIYHHIGLGASLALNHSEGVLLLREGLSMEDEAVIVASLLGLLWQVRGMRFQYKKLRAFMEEARKKEDKKKDVKKDKKQPFLGKLFGKRGSV</sequence>
<gene>
    <name evidence="1" type="ORF">E0L32_003413</name>
</gene>